<keyword evidence="3" id="KW-1185">Reference proteome</keyword>
<dbReference type="Proteomes" id="UP000198724">
    <property type="component" value="Unassembled WGS sequence"/>
</dbReference>
<dbReference type="PANTHER" id="PTHR34406:SF1">
    <property type="entry name" value="PROTEIN YCEI"/>
    <property type="match status" value="1"/>
</dbReference>
<dbReference type="PANTHER" id="PTHR34406">
    <property type="entry name" value="PROTEIN YCEI"/>
    <property type="match status" value="1"/>
</dbReference>
<sequence>MATTKWSLDPTHSELGFKIKHLMISNVTGKFTEFEAEAETEGDDFTNAKVVANINPASIDTSNEQRDEHLRNADFFATDLHPNMKFVSTKVERVDDETFNLYGDLTIKETTKPVKLSVEHNGIATDPWGNVKAGFSISGKINRKDWGINYNAALETGGVMLGEELKLQGEIQLVKQA</sequence>
<protein>
    <submittedName>
        <fullName evidence="2">Polyisoprenoid-binding protein YceI</fullName>
    </submittedName>
</protein>
<name>A0A1I2Y6P8_9BACT</name>
<dbReference type="InterPro" id="IPR007372">
    <property type="entry name" value="Lipid/polyisoprenoid-bd_YceI"/>
</dbReference>
<proteinExistence type="predicted"/>
<dbReference type="OrthoDB" id="9811006at2"/>
<dbReference type="RefSeq" id="WP_092104535.1">
    <property type="nucleotide sequence ID" value="NZ_FOOT01000007.1"/>
</dbReference>
<dbReference type="Gene3D" id="2.40.128.110">
    <property type="entry name" value="Lipid/polyisoprenoid-binding, YceI-like"/>
    <property type="match status" value="1"/>
</dbReference>
<dbReference type="EMBL" id="FOOT01000007">
    <property type="protein sequence ID" value="SFH21438.1"/>
    <property type="molecule type" value="Genomic_DNA"/>
</dbReference>
<organism evidence="2 3">
    <name type="scientific">Pontibacter chinhatensis</name>
    <dbReference type="NCBI Taxonomy" id="1436961"/>
    <lineage>
        <taxon>Bacteria</taxon>
        <taxon>Pseudomonadati</taxon>
        <taxon>Bacteroidota</taxon>
        <taxon>Cytophagia</taxon>
        <taxon>Cytophagales</taxon>
        <taxon>Hymenobacteraceae</taxon>
        <taxon>Pontibacter</taxon>
    </lineage>
</organism>
<accession>A0A1I2Y6P8</accession>
<evidence type="ECO:0000259" key="1">
    <source>
        <dbReference type="SMART" id="SM00867"/>
    </source>
</evidence>
<dbReference type="InterPro" id="IPR036761">
    <property type="entry name" value="TTHA0802/YceI-like_sf"/>
</dbReference>
<reference evidence="3" key="1">
    <citation type="submission" date="2016-10" db="EMBL/GenBank/DDBJ databases">
        <authorList>
            <person name="Varghese N."/>
            <person name="Submissions S."/>
        </authorList>
    </citation>
    <scope>NUCLEOTIDE SEQUENCE [LARGE SCALE GENOMIC DNA]</scope>
    <source>
        <strain evidence="3">LP51</strain>
    </source>
</reference>
<evidence type="ECO:0000313" key="3">
    <source>
        <dbReference type="Proteomes" id="UP000198724"/>
    </source>
</evidence>
<feature type="domain" description="Lipid/polyisoprenoid-binding YceI-like" evidence="1">
    <location>
        <begin position="5"/>
        <end position="174"/>
    </location>
</feature>
<gene>
    <name evidence="2" type="ORF">SAMN05421739_107104</name>
</gene>
<evidence type="ECO:0000313" key="2">
    <source>
        <dbReference type="EMBL" id="SFH21438.1"/>
    </source>
</evidence>
<dbReference type="SUPFAM" id="SSF101874">
    <property type="entry name" value="YceI-like"/>
    <property type="match status" value="1"/>
</dbReference>
<dbReference type="AlphaFoldDB" id="A0A1I2Y6P8"/>
<dbReference type="Pfam" id="PF04264">
    <property type="entry name" value="YceI"/>
    <property type="match status" value="1"/>
</dbReference>
<dbReference type="SMART" id="SM00867">
    <property type="entry name" value="YceI"/>
    <property type="match status" value="1"/>
</dbReference>